<dbReference type="RefSeq" id="WP_044826269.1">
    <property type="nucleotide sequence ID" value="NZ_CP009687.1"/>
</dbReference>
<sequence length="407" mass="46538">MLILKLWNYLRGYVIIKIEGLALEKFINMCIAKEVYLWDIKRINYTTLEAKIGIRGFKTLRKLARRAGCKVYISEKNGYPFWFSKVKKRKMLILGAFFSLILLLVVSSFVLVIDVTGNERVSSLEILTVLEEIGFKPGVNRYAIDLREIENNTLLSIHDLAWIGIEINGIHAKIEVVEKTPPPPKIDKDTPCDVVARKSGVIERVIARNGDAVIDKGDIVAEGDLLITGLIQREGMEAAIYLHAYGEVYARTYYEIEKTTPLVKVNKEKTGEKYTRRVIKLGELELALSKGDHPYETYVIEKTSKKPIQWRNKGLPVEIITEEIYEAIEVTEKVDIEVAKNTLHEVLIEELVEQIPKDLRILGSNTEFTVENNTLHGNLIIEVLEEIGEQKKLQIQEIEEFEQVEED</sequence>
<feature type="transmembrane region" description="Helical" evidence="1">
    <location>
        <begin position="91"/>
        <end position="113"/>
    </location>
</feature>
<dbReference type="KEGG" id="cace:CACET_c23450"/>
<keyword evidence="1" id="KW-0812">Transmembrane</keyword>
<proteinExistence type="predicted"/>
<accession>A0A0G3WAT9</accession>
<dbReference type="PIRSF" id="PIRSF029895">
    <property type="entry name" value="SpoIV"/>
    <property type="match status" value="1"/>
</dbReference>
<keyword evidence="3" id="KW-1185">Reference proteome</keyword>
<evidence type="ECO:0000256" key="1">
    <source>
        <dbReference type="SAM" id="Phobius"/>
    </source>
</evidence>
<dbReference type="OrthoDB" id="1640349at2"/>
<keyword evidence="1" id="KW-0472">Membrane</keyword>
<keyword evidence="1" id="KW-1133">Transmembrane helix</keyword>
<protein>
    <submittedName>
        <fullName evidence="2">Stage IV sporulation protein</fullName>
    </submittedName>
</protein>
<reference evidence="2 3" key="1">
    <citation type="submission" date="2014-10" db="EMBL/GenBank/DDBJ databases">
        <title>Genome sequence of Clostridium aceticum DSM 1496.</title>
        <authorList>
            <person name="Poehlein A."/>
            <person name="Schiel-Bengelsdorf B."/>
            <person name="Gottschalk G."/>
            <person name="Duerre P."/>
            <person name="Daniel R."/>
        </authorList>
    </citation>
    <scope>NUCLEOTIDE SEQUENCE [LARGE SCALE GENOMIC DNA]</scope>
    <source>
        <strain evidence="2 3">DSM 1496</strain>
    </source>
</reference>
<dbReference type="Proteomes" id="UP000035704">
    <property type="component" value="Chromosome"/>
</dbReference>
<dbReference type="EMBL" id="CP009687">
    <property type="protein sequence ID" value="AKL95791.1"/>
    <property type="molecule type" value="Genomic_DNA"/>
</dbReference>
<dbReference type="STRING" id="84022.CACET_c23450"/>
<organism evidence="2 3">
    <name type="scientific">Clostridium aceticum</name>
    <dbReference type="NCBI Taxonomy" id="84022"/>
    <lineage>
        <taxon>Bacteria</taxon>
        <taxon>Bacillati</taxon>
        <taxon>Bacillota</taxon>
        <taxon>Clostridia</taxon>
        <taxon>Eubacteriales</taxon>
        <taxon>Clostridiaceae</taxon>
        <taxon>Clostridium</taxon>
    </lineage>
</organism>
<dbReference type="PATRIC" id="fig|84022.6.peg.2357"/>
<dbReference type="InterPro" id="IPR010690">
    <property type="entry name" value="YqfD"/>
</dbReference>
<dbReference type="AlphaFoldDB" id="A0A0G3WAT9"/>
<name>A0A0G3WAT9_9CLOT</name>
<evidence type="ECO:0000313" key="3">
    <source>
        <dbReference type="Proteomes" id="UP000035704"/>
    </source>
</evidence>
<gene>
    <name evidence="2" type="primary">spoIV</name>
    <name evidence="2" type="ORF">CACET_c23450</name>
</gene>
<evidence type="ECO:0000313" key="2">
    <source>
        <dbReference type="EMBL" id="AKL95791.1"/>
    </source>
</evidence>
<dbReference type="Pfam" id="PF06898">
    <property type="entry name" value="YqfD"/>
    <property type="match status" value="1"/>
</dbReference>
<dbReference type="NCBIfam" id="TIGR02876">
    <property type="entry name" value="spore_yqfD"/>
    <property type="match status" value="1"/>
</dbReference>